<feature type="chain" id="PRO_5043316612" description="EFR3 homolog B" evidence="1">
    <location>
        <begin position="22"/>
        <end position="263"/>
    </location>
</feature>
<dbReference type="AlphaFoldDB" id="A0AAV6YPV6"/>
<reference evidence="2" key="1">
    <citation type="thesis" date="2020" institute="ProQuest LLC" country="789 East Eisenhower Parkway, Ann Arbor, MI, USA">
        <title>Comparative Genomics and Chromosome Evolution.</title>
        <authorList>
            <person name="Mudd A.B."/>
        </authorList>
    </citation>
    <scope>NUCLEOTIDE SEQUENCE</scope>
    <source>
        <strain evidence="2">237g6f4</strain>
        <tissue evidence="2">Blood</tissue>
    </source>
</reference>
<dbReference type="PANTHER" id="PTHR12444">
    <property type="entry name" value="PROTEIN EFR3 HOMOLOG CMP44E"/>
    <property type="match status" value="1"/>
</dbReference>
<dbReference type="GO" id="GO:0005886">
    <property type="term" value="C:plasma membrane"/>
    <property type="evidence" value="ECO:0007669"/>
    <property type="project" value="TreeGrafter"/>
</dbReference>
<proteinExistence type="predicted"/>
<feature type="non-terminal residue" evidence="2">
    <location>
        <position position="263"/>
    </location>
</feature>
<gene>
    <name evidence="2" type="ORF">GDO81_022202</name>
</gene>
<comment type="caution">
    <text evidence="2">The sequence shown here is derived from an EMBL/GenBank/DDBJ whole genome shotgun (WGS) entry which is preliminary data.</text>
</comment>
<dbReference type="InterPro" id="IPR051851">
    <property type="entry name" value="EFR3_Homologs"/>
</dbReference>
<dbReference type="PANTHER" id="PTHR12444:SF4">
    <property type="entry name" value="PROTEIN EFR3 HOMOLOG B"/>
    <property type="match status" value="1"/>
</dbReference>
<dbReference type="Proteomes" id="UP000824782">
    <property type="component" value="Unassembled WGS sequence"/>
</dbReference>
<feature type="non-terminal residue" evidence="2">
    <location>
        <position position="1"/>
    </location>
</feature>
<keyword evidence="3" id="KW-1185">Reference proteome</keyword>
<dbReference type="EMBL" id="WNYA01019197">
    <property type="protein sequence ID" value="KAG8538691.1"/>
    <property type="molecule type" value="Genomic_DNA"/>
</dbReference>
<sequence>ENRNRLIQIMLLKSLLQVSLGFQCSNMLTALPSSFLDPLLSSALMEDAELRLFVLEILVSLIDRHDNRPKFSTISTVPDIAVLKLKVDKCSRQDTLFMKKHAQQLYRHIYLSCNDPCNVQAHYEALYALLVMISIELANEEVVVDLIRLVLAVQDLALNNEDNLPAYNRCALHALCAAYLNLICQLTTVPAFCQHIHEVIEMRKKEGPYLLPEDIFVEKPRWSKSVEHLSADLLFLQSKVSEVLGGSGYNSDRLSTPYVPQLT</sequence>
<evidence type="ECO:0000313" key="3">
    <source>
        <dbReference type="Proteomes" id="UP000824782"/>
    </source>
</evidence>
<dbReference type="GO" id="GO:0072659">
    <property type="term" value="P:protein localization to plasma membrane"/>
    <property type="evidence" value="ECO:0007669"/>
    <property type="project" value="TreeGrafter"/>
</dbReference>
<name>A0AAV6YPV6_ENGPU</name>
<protein>
    <recommendedName>
        <fullName evidence="4">EFR3 homolog B</fullName>
    </recommendedName>
</protein>
<feature type="signal peptide" evidence="1">
    <location>
        <begin position="1"/>
        <end position="21"/>
    </location>
</feature>
<evidence type="ECO:0000313" key="2">
    <source>
        <dbReference type="EMBL" id="KAG8538691.1"/>
    </source>
</evidence>
<accession>A0AAV6YPV6</accession>
<evidence type="ECO:0008006" key="4">
    <source>
        <dbReference type="Google" id="ProtNLM"/>
    </source>
</evidence>
<evidence type="ECO:0000256" key="1">
    <source>
        <dbReference type="SAM" id="SignalP"/>
    </source>
</evidence>
<keyword evidence="1" id="KW-0732">Signal</keyword>
<organism evidence="2 3">
    <name type="scientific">Engystomops pustulosus</name>
    <name type="common">Tungara frog</name>
    <name type="synonym">Physalaemus pustulosus</name>
    <dbReference type="NCBI Taxonomy" id="76066"/>
    <lineage>
        <taxon>Eukaryota</taxon>
        <taxon>Metazoa</taxon>
        <taxon>Chordata</taxon>
        <taxon>Craniata</taxon>
        <taxon>Vertebrata</taxon>
        <taxon>Euteleostomi</taxon>
        <taxon>Amphibia</taxon>
        <taxon>Batrachia</taxon>
        <taxon>Anura</taxon>
        <taxon>Neobatrachia</taxon>
        <taxon>Hyloidea</taxon>
        <taxon>Leptodactylidae</taxon>
        <taxon>Leiuperinae</taxon>
        <taxon>Engystomops</taxon>
    </lineage>
</organism>